<dbReference type="InterPro" id="IPR020846">
    <property type="entry name" value="MFS_dom"/>
</dbReference>
<feature type="transmembrane region" description="Helical" evidence="7">
    <location>
        <begin position="16"/>
        <end position="41"/>
    </location>
</feature>
<organism evidence="9 10">
    <name type="scientific">Phenylobacterium montanum</name>
    <dbReference type="NCBI Taxonomy" id="2823693"/>
    <lineage>
        <taxon>Bacteria</taxon>
        <taxon>Pseudomonadati</taxon>
        <taxon>Pseudomonadota</taxon>
        <taxon>Alphaproteobacteria</taxon>
        <taxon>Caulobacterales</taxon>
        <taxon>Caulobacteraceae</taxon>
        <taxon>Phenylobacterium</taxon>
    </lineage>
</organism>
<dbReference type="PROSITE" id="PS00217">
    <property type="entry name" value="SUGAR_TRANSPORT_2"/>
    <property type="match status" value="1"/>
</dbReference>
<keyword evidence="10" id="KW-1185">Reference proteome</keyword>
<evidence type="ECO:0000256" key="1">
    <source>
        <dbReference type="ARBA" id="ARBA00004141"/>
    </source>
</evidence>
<feature type="transmembrane region" description="Helical" evidence="7">
    <location>
        <begin position="393"/>
        <end position="412"/>
    </location>
</feature>
<dbReference type="InterPro" id="IPR005829">
    <property type="entry name" value="Sugar_transporter_CS"/>
</dbReference>
<dbReference type="PANTHER" id="PTHR23511:SF34">
    <property type="entry name" value="SYNAPTIC VESICLE GLYCOPROTEIN 2"/>
    <property type="match status" value="1"/>
</dbReference>
<feature type="transmembrane region" description="Helical" evidence="7">
    <location>
        <begin position="258"/>
        <end position="277"/>
    </location>
</feature>
<dbReference type="GO" id="GO:0016020">
    <property type="term" value="C:membrane"/>
    <property type="evidence" value="ECO:0007669"/>
    <property type="project" value="UniProtKB-SubCell"/>
</dbReference>
<keyword evidence="3" id="KW-0813">Transport</keyword>
<evidence type="ECO:0000256" key="5">
    <source>
        <dbReference type="ARBA" id="ARBA00022989"/>
    </source>
</evidence>
<feature type="transmembrane region" description="Helical" evidence="7">
    <location>
        <begin position="362"/>
        <end position="386"/>
    </location>
</feature>
<feature type="transmembrane region" description="Helical" evidence="7">
    <location>
        <begin position="459"/>
        <end position="481"/>
    </location>
</feature>
<comment type="similarity">
    <text evidence="2">Belongs to the major facilitator superfamily. Sugar transporter (TC 2.A.1.1) family.</text>
</comment>
<evidence type="ECO:0000256" key="2">
    <source>
        <dbReference type="ARBA" id="ARBA00010992"/>
    </source>
</evidence>
<dbReference type="RefSeq" id="WP_211938613.1">
    <property type="nucleotide sequence ID" value="NZ_CP073078.1"/>
</dbReference>
<sequence length="529" mass="54597">MSAFRAFAVSNLGKNLAFWGGCAAVAVGVGLHIPMFLACASMNYEMAGMQMDLGMQIGMGLIIGGTLVAGFGLLPPPGDHVAKGHDLVVETDEAVKLNREHIALMITLAIALIVDTMKPATLGFVAQGVTKEYGITKAAEAMLPFVALVGTVVGSLVWGVLADRYGRRATILLAAIMFMGTAICGAMPSFVWNLVMCFMMGASAGGLMPIAYTLLAETIPARHRGWALVLVGGVGLVGGYLAASGASSLLIGHFGWRILWFLNLPTGAILIFLKRFVPESPKFLILHGRREEARAVLARFGSTLRDVVIGAGAAPARHQGLPLGVWGVTCALTVTGLAWGLINFGLLLWLPADLQAKGYSAAVASHLIAVSSFIALPTVGVAALIYSRWSTKGALIAMLIVSALGLAGILRLETGAHTGLFATPVLPIALLIVGANGVIAVLLPYSAETYPLHVRGRGSGWVASASKAGGLIAQGLSLAALAPPLGVAAWMIAAPVAASAVLVGVFGRETRGRALADTGADGLEVLETA</sequence>
<dbReference type="Gene3D" id="1.20.1250.20">
    <property type="entry name" value="MFS general substrate transporter like domains"/>
    <property type="match status" value="1"/>
</dbReference>
<dbReference type="SUPFAM" id="SSF103473">
    <property type="entry name" value="MFS general substrate transporter"/>
    <property type="match status" value="1"/>
</dbReference>
<evidence type="ECO:0000256" key="4">
    <source>
        <dbReference type="ARBA" id="ARBA00022692"/>
    </source>
</evidence>
<keyword evidence="4 7" id="KW-0812">Transmembrane</keyword>
<dbReference type="GO" id="GO:0022857">
    <property type="term" value="F:transmembrane transporter activity"/>
    <property type="evidence" value="ECO:0007669"/>
    <property type="project" value="InterPro"/>
</dbReference>
<dbReference type="PANTHER" id="PTHR23511">
    <property type="entry name" value="SYNAPTIC VESICLE GLYCOPROTEIN 2"/>
    <property type="match status" value="1"/>
</dbReference>
<feature type="domain" description="Major facilitator superfamily (MFS) profile" evidence="8">
    <location>
        <begin position="104"/>
        <end position="511"/>
    </location>
</feature>
<dbReference type="InterPro" id="IPR036259">
    <property type="entry name" value="MFS_trans_sf"/>
</dbReference>
<evidence type="ECO:0000313" key="9">
    <source>
        <dbReference type="EMBL" id="QUD88563.1"/>
    </source>
</evidence>
<feature type="transmembrane region" description="Helical" evidence="7">
    <location>
        <begin position="141"/>
        <end position="162"/>
    </location>
</feature>
<evidence type="ECO:0000256" key="3">
    <source>
        <dbReference type="ARBA" id="ARBA00022448"/>
    </source>
</evidence>
<dbReference type="PROSITE" id="PS50850">
    <property type="entry name" value="MFS"/>
    <property type="match status" value="1"/>
</dbReference>
<feature type="transmembrane region" description="Helical" evidence="7">
    <location>
        <begin position="53"/>
        <end position="74"/>
    </location>
</feature>
<evidence type="ECO:0000313" key="10">
    <source>
        <dbReference type="Proteomes" id="UP000676409"/>
    </source>
</evidence>
<feature type="transmembrane region" description="Helical" evidence="7">
    <location>
        <begin position="227"/>
        <end position="252"/>
    </location>
</feature>
<reference evidence="9" key="1">
    <citation type="submission" date="2021-04" db="EMBL/GenBank/DDBJ databases">
        <title>The complete genome sequence of Caulobacter sp. S6.</title>
        <authorList>
            <person name="Tang Y."/>
            <person name="Ouyang W."/>
            <person name="Liu Q."/>
            <person name="Huang B."/>
            <person name="Guo Z."/>
            <person name="Lei P."/>
        </authorList>
    </citation>
    <scope>NUCLEOTIDE SEQUENCE</scope>
    <source>
        <strain evidence="9">S6</strain>
    </source>
</reference>
<gene>
    <name evidence="9" type="ORF">KCG34_01340</name>
</gene>
<accession>A0A975IV80</accession>
<proteinExistence type="inferred from homology"/>
<evidence type="ECO:0000256" key="6">
    <source>
        <dbReference type="ARBA" id="ARBA00023136"/>
    </source>
</evidence>
<feature type="transmembrane region" description="Helical" evidence="7">
    <location>
        <begin position="424"/>
        <end position="447"/>
    </location>
</feature>
<dbReference type="Proteomes" id="UP000676409">
    <property type="component" value="Chromosome"/>
</dbReference>
<protein>
    <submittedName>
        <fullName evidence="9">MFS transporter</fullName>
    </submittedName>
</protein>
<feature type="transmembrane region" description="Helical" evidence="7">
    <location>
        <begin position="198"/>
        <end position="215"/>
    </location>
</feature>
<name>A0A975IV80_9CAUL</name>
<comment type="subcellular location">
    <subcellularLocation>
        <location evidence="1">Membrane</location>
        <topology evidence="1">Multi-pass membrane protein</topology>
    </subcellularLocation>
</comment>
<evidence type="ECO:0000256" key="7">
    <source>
        <dbReference type="SAM" id="Phobius"/>
    </source>
</evidence>
<keyword evidence="6 7" id="KW-0472">Membrane</keyword>
<dbReference type="Pfam" id="PF07690">
    <property type="entry name" value="MFS_1"/>
    <property type="match status" value="1"/>
</dbReference>
<keyword evidence="5 7" id="KW-1133">Transmembrane helix</keyword>
<dbReference type="InterPro" id="IPR011701">
    <property type="entry name" value="MFS"/>
</dbReference>
<dbReference type="AlphaFoldDB" id="A0A975IV80"/>
<feature type="transmembrane region" description="Helical" evidence="7">
    <location>
        <begin position="323"/>
        <end position="350"/>
    </location>
</feature>
<dbReference type="EMBL" id="CP073078">
    <property type="protein sequence ID" value="QUD88563.1"/>
    <property type="molecule type" value="Genomic_DNA"/>
</dbReference>
<feature type="transmembrane region" description="Helical" evidence="7">
    <location>
        <begin position="169"/>
        <end position="192"/>
    </location>
</feature>
<feature type="transmembrane region" description="Helical" evidence="7">
    <location>
        <begin position="487"/>
        <end position="506"/>
    </location>
</feature>
<evidence type="ECO:0000259" key="8">
    <source>
        <dbReference type="PROSITE" id="PS50850"/>
    </source>
</evidence>
<dbReference type="KEGG" id="caul:KCG34_01340"/>